<dbReference type="EMBL" id="BAAAQK010000005">
    <property type="protein sequence ID" value="GAA1842870.1"/>
    <property type="molecule type" value="Genomic_DNA"/>
</dbReference>
<feature type="compositionally biased region" description="Acidic residues" evidence="1">
    <location>
        <begin position="337"/>
        <end position="360"/>
    </location>
</feature>
<feature type="region of interest" description="Disordered" evidence="1">
    <location>
        <begin position="1"/>
        <end position="23"/>
    </location>
</feature>
<evidence type="ECO:0000256" key="1">
    <source>
        <dbReference type="SAM" id="MobiDB-lite"/>
    </source>
</evidence>
<dbReference type="Gene3D" id="3.40.50.150">
    <property type="entry name" value="Vaccinia Virus protein VP39"/>
    <property type="match status" value="1"/>
</dbReference>
<evidence type="ECO:0008006" key="4">
    <source>
        <dbReference type="Google" id="ProtNLM"/>
    </source>
</evidence>
<comment type="caution">
    <text evidence="2">The sequence shown here is derived from an EMBL/GenBank/DDBJ whole genome shotgun (WGS) entry which is preliminary data.</text>
</comment>
<gene>
    <name evidence="2" type="ORF">GCM10009836_22830</name>
</gene>
<name>A0ABN2MXV8_9PSEU</name>
<dbReference type="InterPro" id="IPR029063">
    <property type="entry name" value="SAM-dependent_MTases_sf"/>
</dbReference>
<dbReference type="Pfam" id="PF01209">
    <property type="entry name" value="Ubie_methyltran"/>
    <property type="match status" value="1"/>
</dbReference>
<accession>A0ABN2MXV8</accession>
<dbReference type="SUPFAM" id="SSF53335">
    <property type="entry name" value="S-adenosyl-L-methionine-dependent methyltransferases"/>
    <property type="match status" value="1"/>
</dbReference>
<proteinExistence type="predicted"/>
<dbReference type="RefSeq" id="WP_344415329.1">
    <property type="nucleotide sequence ID" value="NZ_BAAAQK010000005.1"/>
</dbReference>
<sequence>MSGTETSTVERPGPPPDAAPRDRGARAYEKLLSGRQAYRDQLVTTATRMGLSGGALEVLNVRCTGASLQALIEVTEKVKVLGIDTSQDMLNAARGEQKTWPPDFWLIRSGMVDLDANLAEVARRQREKRQREPITGPFDGALVADHFRMLTPPQRDAELQAILARLKPGAPVAIQEMAVRGSLRLRLLWTLACFLYLIPLGRIQARAKGLTRHLWRSVMEFESADEFKERMRAAGFEDVRKQTMSGWQQHLTYTFLGRAPERAEPDPEEEFDPPSVYGSTDLDEDSDDSFSDGEEQFTHDPTAEAETPVDGLPVVGERPSLRLVPGRSAGSAAPATEEPDWDDGIDDGIEDDWDHEEWDPAGDVSGDVSAEPAPSGPARPGPAPAEPPRTAPADPPASSRPRSWPSRAERERAARDAEDPDEPRGRRRPSPRPRGDR</sequence>
<feature type="compositionally biased region" description="Low complexity" evidence="1">
    <location>
        <begin position="396"/>
        <end position="406"/>
    </location>
</feature>
<feature type="compositionally biased region" description="Acidic residues" evidence="1">
    <location>
        <begin position="281"/>
        <end position="295"/>
    </location>
</feature>
<organism evidence="2 3">
    <name type="scientific">Pseudonocardia ailaonensis</name>
    <dbReference type="NCBI Taxonomy" id="367279"/>
    <lineage>
        <taxon>Bacteria</taxon>
        <taxon>Bacillati</taxon>
        <taxon>Actinomycetota</taxon>
        <taxon>Actinomycetes</taxon>
        <taxon>Pseudonocardiales</taxon>
        <taxon>Pseudonocardiaceae</taxon>
        <taxon>Pseudonocardia</taxon>
    </lineage>
</organism>
<keyword evidence="3" id="KW-1185">Reference proteome</keyword>
<reference evidence="2 3" key="1">
    <citation type="journal article" date="2019" name="Int. J. Syst. Evol. Microbiol.">
        <title>The Global Catalogue of Microorganisms (GCM) 10K type strain sequencing project: providing services to taxonomists for standard genome sequencing and annotation.</title>
        <authorList>
            <consortium name="The Broad Institute Genomics Platform"/>
            <consortium name="The Broad Institute Genome Sequencing Center for Infectious Disease"/>
            <person name="Wu L."/>
            <person name="Ma J."/>
        </authorList>
    </citation>
    <scope>NUCLEOTIDE SEQUENCE [LARGE SCALE GENOMIC DNA]</scope>
    <source>
        <strain evidence="2 3">JCM 16009</strain>
    </source>
</reference>
<evidence type="ECO:0000313" key="3">
    <source>
        <dbReference type="Proteomes" id="UP001500449"/>
    </source>
</evidence>
<protein>
    <recommendedName>
        <fullName evidence="4">Methyltransferase domain-containing protein</fullName>
    </recommendedName>
</protein>
<feature type="region of interest" description="Disordered" evidence="1">
    <location>
        <begin position="261"/>
        <end position="437"/>
    </location>
</feature>
<feature type="compositionally biased region" description="Basic and acidic residues" evidence="1">
    <location>
        <begin position="407"/>
        <end position="417"/>
    </location>
</feature>
<evidence type="ECO:0000313" key="2">
    <source>
        <dbReference type="EMBL" id="GAA1842870.1"/>
    </source>
</evidence>
<feature type="compositionally biased region" description="Pro residues" evidence="1">
    <location>
        <begin position="374"/>
        <end position="395"/>
    </location>
</feature>
<dbReference type="Proteomes" id="UP001500449">
    <property type="component" value="Unassembled WGS sequence"/>
</dbReference>